<dbReference type="OrthoDB" id="1818928at2"/>
<keyword evidence="1" id="KW-0732">Signal</keyword>
<evidence type="ECO:0000256" key="1">
    <source>
        <dbReference type="SAM" id="SignalP"/>
    </source>
</evidence>
<feature type="signal peptide" evidence="1">
    <location>
        <begin position="1"/>
        <end position="22"/>
    </location>
</feature>
<keyword evidence="3" id="KW-1185">Reference proteome</keyword>
<dbReference type="eggNOG" id="ENOG502ZQST">
    <property type="taxonomic scope" value="Bacteria"/>
</dbReference>
<reference evidence="2 3" key="1">
    <citation type="submission" date="2011-02" db="EMBL/GenBank/DDBJ databases">
        <authorList>
            <person name="Nelson K.E."/>
            <person name="Sutton G."/>
            <person name="Torralba M."/>
            <person name="Durkin S."/>
            <person name="Harkins D."/>
            <person name="Montgomery R."/>
            <person name="Ziemer C."/>
            <person name="Klaassens E."/>
            <person name="Ocuiv P."/>
            <person name="Morrison M."/>
        </authorList>
    </citation>
    <scope>NUCLEOTIDE SEQUENCE [LARGE SCALE GENOMIC DNA]</scope>
    <source>
        <strain evidence="2 3">8</strain>
    </source>
</reference>
<name>E9SCM3_RUMAL</name>
<evidence type="ECO:0000313" key="3">
    <source>
        <dbReference type="Proteomes" id="UP000004259"/>
    </source>
</evidence>
<accession>E9SCM3</accession>
<comment type="caution">
    <text evidence="2">The sequence shown here is derived from an EMBL/GenBank/DDBJ whole genome shotgun (WGS) entry which is preliminary data.</text>
</comment>
<protein>
    <submittedName>
        <fullName evidence="2">Conserved domain protein</fullName>
    </submittedName>
</protein>
<sequence length="259" mass="29046">MSKRFLSAVLALALCTGLSACSENPNDINANSVSETTAIYESTKEIVIPDETVTPDEDTTSDETTTEEETLTDMEEFMEGETIRKLTTNRTFIPADDEFGFYFGLELPPEEVSAGLKVTLYSEDGKQISEMKANDENVYSCYFKPNTDSWVTYNVYAVYGDNVSNTVRVRTYTDDVLPEDNADFKKVIEEFGRISSKYADSLGRYSAENKVKAFNEAAELAKKMYEDSRVVEVRISPDTGNVTIKHNCGTTYSFITEQM</sequence>
<dbReference type="AlphaFoldDB" id="E9SCM3"/>
<dbReference type="Proteomes" id="UP000004259">
    <property type="component" value="Unassembled WGS sequence"/>
</dbReference>
<gene>
    <name evidence="2" type="ORF">CUS_4490</name>
</gene>
<dbReference type="EMBL" id="ADKM02000084">
    <property type="protein sequence ID" value="EGC02970.1"/>
    <property type="molecule type" value="Genomic_DNA"/>
</dbReference>
<organism evidence="2 3">
    <name type="scientific">Ruminococcus albus 8</name>
    <dbReference type="NCBI Taxonomy" id="246199"/>
    <lineage>
        <taxon>Bacteria</taxon>
        <taxon>Bacillati</taxon>
        <taxon>Bacillota</taxon>
        <taxon>Clostridia</taxon>
        <taxon>Eubacteriales</taxon>
        <taxon>Oscillospiraceae</taxon>
        <taxon>Ruminococcus</taxon>
    </lineage>
</organism>
<dbReference type="RefSeq" id="WP_002849848.1">
    <property type="nucleotide sequence ID" value="NZ_ADKM02000084.1"/>
</dbReference>
<evidence type="ECO:0000313" key="2">
    <source>
        <dbReference type="EMBL" id="EGC02970.1"/>
    </source>
</evidence>
<feature type="chain" id="PRO_5039069015" evidence="1">
    <location>
        <begin position="23"/>
        <end position="259"/>
    </location>
</feature>
<proteinExistence type="predicted"/>
<dbReference type="PROSITE" id="PS51257">
    <property type="entry name" value="PROKAR_LIPOPROTEIN"/>
    <property type="match status" value="1"/>
</dbReference>